<reference evidence="3" key="1">
    <citation type="journal article" date="2017" name="Front. Plant Sci.">
        <title>Climate Clever Clovers: New Paradigm to Reduce the Environmental Footprint of Ruminants by Breeding Low Methanogenic Forages Utilizing Haplotype Variation.</title>
        <authorList>
            <person name="Kaur P."/>
            <person name="Appels R."/>
            <person name="Bayer P.E."/>
            <person name="Keeble-Gagnere G."/>
            <person name="Wang J."/>
            <person name="Hirakawa H."/>
            <person name="Shirasawa K."/>
            <person name="Vercoe P."/>
            <person name="Stefanova K."/>
            <person name="Durmic Z."/>
            <person name="Nichols P."/>
            <person name="Revell C."/>
            <person name="Isobe S.N."/>
            <person name="Edwards D."/>
            <person name="Erskine W."/>
        </authorList>
    </citation>
    <scope>NUCLEOTIDE SEQUENCE [LARGE SCALE GENOMIC DNA]</scope>
    <source>
        <strain evidence="3">cv. Daliak</strain>
    </source>
</reference>
<evidence type="ECO:0000256" key="1">
    <source>
        <dbReference type="SAM" id="MobiDB-lite"/>
    </source>
</evidence>
<evidence type="ECO:0000313" key="2">
    <source>
        <dbReference type="EMBL" id="GAU30059.1"/>
    </source>
</evidence>
<dbReference type="AlphaFoldDB" id="A0A2Z6NEA4"/>
<accession>A0A2Z6NEA4</accession>
<proteinExistence type="predicted"/>
<protein>
    <submittedName>
        <fullName evidence="2">Uncharacterized protein</fullName>
    </submittedName>
</protein>
<gene>
    <name evidence="2" type="ORF">TSUD_332280</name>
</gene>
<feature type="region of interest" description="Disordered" evidence="1">
    <location>
        <begin position="1"/>
        <end position="33"/>
    </location>
</feature>
<sequence>MSATDYPSSESALTSHNSSVVSSAENNPFSFHSQNQYLRRNLPLLKELRKISHEVEDDGARVGD</sequence>
<organism evidence="2 3">
    <name type="scientific">Trifolium subterraneum</name>
    <name type="common">Subterranean clover</name>
    <dbReference type="NCBI Taxonomy" id="3900"/>
    <lineage>
        <taxon>Eukaryota</taxon>
        <taxon>Viridiplantae</taxon>
        <taxon>Streptophyta</taxon>
        <taxon>Embryophyta</taxon>
        <taxon>Tracheophyta</taxon>
        <taxon>Spermatophyta</taxon>
        <taxon>Magnoliopsida</taxon>
        <taxon>eudicotyledons</taxon>
        <taxon>Gunneridae</taxon>
        <taxon>Pentapetalae</taxon>
        <taxon>rosids</taxon>
        <taxon>fabids</taxon>
        <taxon>Fabales</taxon>
        <taxon>Fabaceae</taxon>
        <taxon>Papilionoideae</taxon>
        <taxon>50 kb inversion clade</taxon>
        <taxon>NPAAA clade</taxon>
        <taxon>Hologalegina</taxon>
        <taxon>IRL clade</taxon>
        <taxon>Trifolieae</taxon>
        <taxon>Trifolium</taxon>
    </lineage>
</organism>
<dbReference type="EMBL" id="DF973414">
    <property type="protein sequence ID" value="GAU30059.1"/>
    <property type="molecule type" value="Genomic_DNA"/>
</dbReference>
<dbReference type="Proteomes" id="UP000242715">
    <property type="component" value="Unassembled WGS sequence"/>
</dbReference>
<keyword evidence="3" id="KW-1185">Reference proteome</keyword>
<evidence type="ECO:0000313" key="3">
    <source>
        <dbReference type="Proteomes" id="UP000242715"/>
    </source>
</evidence>
<name>A0A2Z6NEA4_TRISU</name>